<dbReference type="AlphaFoldDB" id="A0A7W3IVE3"/>
<organism evidence="11 12">
    <name type="scientific">Microlunatus kandeliicorticis</name>
    <dbReference type="NCBI Taxonomy" id="1759536"/>
    <lineage>
        <taxon>Bacteria</taxon>
        <taxon>Bacillati</taxon>
        <taxon>Actinomycetota</taxon>
        <taxon>Actinomycetes</taxon>
        <taxon>Propionibacteriales</taxon>
        <taxon>Propionibacteriaceae</taxon>
        <taxon>Microlunatus</taxon>
    </lineage>
</organism>
<dbReference type="GO" id="GO:1990961">
    <property type="term" value="P:xenobiotic detoxification by transmembrane export across the plasma membrane"/>
    <property type="evidence" value="ECO:0007669"/>
    <property type="project" value="InterPro"/>
</dbReference>
<dbReference type="InterPro" id="IPR004812">
    <property type="entry name" value="Efflux_drug-R_Bcr/CmlA"/>
</dbReference>
<dbReference type="PANTHER" id="PTHR23502:SF132">
    <property type="entry name" value="POLYAMINE TRANSPORTER 2-RELATED"/>
    <property type="match status" value="1"/>
</dbReference>
<feature type="transmembrane region" description="Helical" evidence="9">
    <location>
        <begin position="371"/>
        <end position="391"/>
    </location>
</feature>
<dbReference type="GO" id="GO:0042910">
    <property type="term" value="F:xenobiotic transmembrane transporter activity"/>
    <property type="evidence" value="ECO:0007669"/>
    <property type="project" value="InterPro"/>
</dbReference>
<dbReference type="PANTHER" id="PTHR23502">
    <property type="entry name" value="MAJOR FACILITATOR SUPERFAMILY"/>
    <property type="match status" value="1"/>
</dbReference>
<feature type="transmembrane region" description="Helical" evidence="9">
    <location>
        <begin position="12"/>
        <end position="31"/>
    </location>
</feature>
<evidence type="ECO:0000256" key="2">
    <source>
        <dbReference type="ARBA" id="ARBA00006236"/>
    </source>
</evidence>
<evidence type="ECO:0000313" key="11">
    <source>
        <dbReference type="EMBL" id="MBA8795986.1"/>
    </source>
</evidence>
<comment type="caution">
    <text evidence="11">The sequence shown here is derived from an EMBL/GenBank/DDBJ whole genome shotgun (WGS) entry which is preliminary data.</text>
</comment>
<feature type="transmembrane region" description="Helical" evidence="9">
    <location>
        <begin position="215"/>
        <end position="240"/>
    </location>
</feature>
<dbReference type="InterPro" id="IPR011701">
    <property type="entry name" value="MFS"/>
</dbReference>
<dbReference type="EMBL" id="JACGWT010000006">
    <property type="protein sequence ID" value="MBA8795986.1"/>
    <property type="molecule type" value="Genomic_DNA"/>
</dbReference>
<feature type="transmembrane region" description="Helical" evidence="9">
    <location>
        <begin position="167"/>
        <end position="187"/>
    </location>
</feature>
<evidence type="ECO:0000259" key="10">
    <source>
        <dbReference type="PROSITE" id="PS50850"/>
    </source>
</evidence>
<dbReference type="PROSITE" id="PS00216">
    <property type="entry name" value="SUGAR_TRANSPORT_1"/>
    <property type="match status" value="1"/>
</dbReference>
<dbReference type="Proteomes" id="UP000523079">
    <property type="component" value="Unassembled WGS sequence"/>
</dbReference>
<keyword evidence="12" id="KW-1185">Reference proteome</keyword>
<evidence type="ECO:0000256" key="4">
    <source>
        <dbReference type="ARBA" id="ARBA00022448"/>
    </source>
</evidence>
<reference evidence="11 12" key="1">
    <citation type="submission" date="2020-07" db="EMBL/GenBank/DDBJ databases">
        <title>Sequencing the genomes of 1000 actinobacteria strains.</title>
        <authorList>
            <person name="Klenk H.-P."/>
        </authorList>
    </citation>
    <scope>NUCLEOTIDE SEQUENCE [LARGE SCALE GENOMIC DNA]</scope>
    <source>
        <strain evidence="11 12">DSM 100723</strain>
    </source>
</reference>
<dbReference type="FunFam" id="1.20.1720.10:FF:000005">
    <property type="entry name" value="Bcr/CflA family efflux transporter"/>
    <property type="match status" value="1"/>
</dbReference>
<dbReference type="InterPro" id="IPR036259">
    <property type="entry name" value="MFS_trans_sf"/>
</dbReference>
<dbReference type="PROSITE" id="PS50850">
    <property type="entry name" value="MFS"/>
    <property type="match status" value="1"/>
</dbReference>
<evidence type="ECO:0000256" key="6">
    <source>
        <dbReference type="ARBA" id="ARBA00022692"/>
    </source>
</evidence>
<evidence type="ECO:0000256" key="7">
    <source>
        <dbReference type="ARBA" id="ARBA00022989"/>
    </source>
</evidence>
<keyword evidence="4" id="KW-0813">Transport</keyword>
<comment type="similarity">
    <text evidence="2">Belongs to the major facilitator superfamily. Bcr/CmlA family.</text>
</comment>
<dbReference type="InterPro" id="IPR001958">
    <property type="entry name" value="Tet-R_TetA/multi-R_MdtG-like"/>
</dbReference>
<feature type="domain" description="Major facilitator superfamily (MFS) profile" evidence="10">
    <location>
        <begin position="12"/>
        <end position="403"/>
    </location>
</feature>
<name>A0A7W3IVE3_9ACTN</name>
<dbReference type="RefSeq" id="WP_182561576.1">
    <property type="nucleotide sequence ID" value="NZ_JACGWT010000006.1"/>
</dbReference>
<comment type="subcellular location">
    <subcellularLocation>
        <location evidence="1">Cell membrane</location>
        <topology evidence="1">Multi-pass membrane protein</topology>
    </subcellularLocation>
</comment>
<gene>
    <name evidence="11" type="ORF">FHX74_003627</name>
</gene>
<sequence length="403" mass="40623">MSTGPAPHRVRTVVVLGLLSTFGPLSLDLYLPSLPHLATDLATSTSAAQLSITACLVGLATGQLIGGPLSDRFGRKRPLVVGLLGYLLATVGCAFAPSITALVLVRLVQGLAGATGLVVSRAIARDLFGGRELITVFARLTLVSGLAPVVAPVLGGQLARVMSWRGVFGVLAGFGVLLLVAGTFGLAESLPTERRSTGGLAAVGRSFRGLLADRLFVGLVLAAGLAIASMFAYISGATFVLQEIYGLSPQGFSFVFGANSIGLMIMSQLGGRLGRRLAPGRVLAAGLTVNLAGALGLAVAVLTGAPLPVLVVSLFVMVSAVGLVLPTAMGLALADYPHVAGAASALIGLGQYVIGGLVAPLVGIAGEDTAIPLGLVALGCSLGGSLVFWAVTRPALRRRHAAG</sequence>
<evidence type="ECO:0000256" key="8">
    <source>
        <dbReference type="ARBA" id="ARBA00023136"/>
    </source>
</evidence>
<proteinExistence type="inferred from homology"/>
<feature type="transmembrane region" description="Helical" evidence="9">
    <location>
        <begin position="282"/>
        <end position="303"/>
    </location>
</feature>
<keyword evidence="5" id="KW-1003">Cell membrane</keyword>
<dbReference type="InterPro" id="IPR020846">
    <property type="entry name" value="MFS_dom"/>
</dbReference>
<evidence type="ECO:0000256" key="1">
    <source>
        <dbReference type="ARBA" id="ARBA00004651"/>
    </source>
</evidence>
<keyword evidence="7 9" id="KW-1133">Transmembrane helix</keyword>
<dbReference type="Gene3D" id="1.20.1720.10">
    <property type="entry name" value="Multidrug resistance protein D"/>
    <property type="match status" value="1"/>
</dbReference>
<dbReference type="GO" id="GO:0005886">
    <property type="term" value="C:plasma membrane"/>
    <property type="evidence" value="ECO:0007669"/>
    <property type="project" value="UniProtKB-SubCell"/>
</dbReference>
<dbReference type="PRINTS" id="PR01035">
    <property type="entry name" value="TCRTETA"/>
</dbReference>
<feature type="transmembrane region" description="Helical" evidence="9">
    <location>
        <begin position="46"/>
        <end position="66"/>
    </location>
</feature>
<keyword evidence="8 9" id="KW-0472">Membrane</keyword>
<accession>A0A7W3IVE3</accession>
<evidence type="ECO:0000256" key="9">
    <source>
        <dbReference type="SAM" id="Phobius"/>
    </source>
</evidence>
<protein>
    <submittedName>
        <fullName evidence="11">DHA1 family bicyclomycin/chloramphenicol resistance-like MFS transporter</fullName>
    </submittedName>
</protein>
<dbReference type="SUPFAM" id="SSF103473">
    <property type="entry name" value="MFS general substrate transporter"/>
    <property type="match status" value="1"/>
</dbReference>
<dbReference type="InterPro" id="IPR005829">
    <property type="entry name" value="Sugar_transporter_CS"/>
</dbReference>
<dbReference type="CDD" id="cd17320">
    <property type="entry name" value="MFS_MdfA_MDR_like"/>
    <property type="match status" value="1"/>
</dbReference>
<feature type="transmembrane region" description="Helical" evidence="9">
    <location>
        <begin position="252"/>
        <end position="270"/>
    </location>
</feature>
<dbReference type="NCBIfam" id="TIGR00710">
    <property type="entry name" value="efflux_Bcr_CflA"/>
    <property type="match status" value="1"/>
</dbReference>
<evidence type="ECO:0000313" key="12">
    <source>
        <dbReference type="Proteomes" id="UP000523079"/>
    </source>
</evidence>
<feature type="transmembrane region" description="Helical" evidence="9">
    <location>
        <begin position="103"/>
        <end position="124"/>
    </location>
</feature>
<dbReference type="Pfam" id="PF07690">
    <property type="entry name" value="MFS_1"/>
    <property type="match status" value="1"/>
</dbReference>
<feature type="transmembrane region" description="Helical" evidence="9">
    <location>
        <begin position="136"/>
        <end position="155"/>
    </location>
</feature>
<comment type="similarity">
    <text evidence="3">Belongs to the major facilitator superfamily. TCR/Tet family.</text>
</comment>
<evidence type="ECO:0000256" key="5">
    <source>
        <dbReference type="ARBA" id="ARBA00022475"/>
    </source>
</evidence>
<feature type="transmembrane region" description="Helical" evidence="9">
    <location>
        <begin position="309"/>
        <end position="333"/>
    </location>
</feature>
<evidence type="ECO:0000256" key="3">
    <source>
        <dbReference type="ARBA" id="ARBA00007520"/>
    </source>
</evidence>
<keyword evidence="6 9" id="KW-0812">Transmembrane</keyword>
<feature type="transmembrane region" description="Helical" evidence="9">
    <location>
        <begin position="78"/>
        <end position="97"/>
    </location>
</feature>
<feature type="transmembrane region" description="Helical" evidence="9">
    <location>
        <begin position="345"/>
        <end position="365"/>
    </location>
</feature>